<dbReference type="PANTHER" id="PTHR31138:SF1">
    <property type="entry name" value="PDZ DOMAIN-CONTAINING PROTEIN"/>
    <property type="match status" value="1"/>
</dbReference>
<dbReference type="AlphaFoldDB" id="A0A5M3N3B4"/>
<comment type="caution">
    <text evidence="3">The sequence shown here is derived from an EMBL/GenBank/DDBJ whole genome shotgun (WGS) entry which is preliminary data.</text>
</comment>
<evidence type="ECO:0000313" key="4">
    <source>
        <dbReference type="Proteomes" id="UP000053558"/>
    </source>
</evidence>
<dbReference type="GeneID" id="19204762"/>
<protein>
    <recommendedName>
        <fullName evidence="2">HAM1-like N-terminal domain-containing protein</fullName>
    </recommendedName>
</protein>
<organism evidence="3 4">
    <name type="scientific">Coniophora puteana (strain RWD-64-598)</name>
    <name type="common">Brown rot fungus</name>
    <dbReference type="NCBI Taxonomy" id="741705"/>
    <lineage>
        <taxon>Eukaryota</taxon>
        <taxon>Fungi</taxon>
        <taxon>Dikarya</taxon>
        <taxon>Basidiomycota</taxon>
        <taxon>Agaricomycotina</taxon>
        <taxon>Agaricomycetes</taxon>
        <taxon>Agaricomycetidae</taxon>
        <taxon>Boletales</taxon>
        <taxon>Coniophorineae</taxon>
        <taxon>Coniophoraceae</taxon>
        <taxon>Coniophora</taxon>
    </lineage>
</organism>
<sequence>MSFLLSCCRRRDGPLVIPEERQPFLAGNNDQNTLGKDSSETTPWLTKVVEVATAFKAGKLPSGAQIDNAASRGIKVVDGTSRGDTQHSALVRNLARSTKQLLQNVLRFDLEKNEDDKLQDVYYRLKTTEIAEHVSVNVSKSELERTPAELEATQADITSLFQSILTVSNFLLTSSVLRLIFLDFFRDSREALSKTAENVGELAAAVEQGARIVEDTVGVKARVSPGATGVQQVIHEAEDRAHEVGETIKEEKSLIVRDVAVRRAQDLIIRAHQDEKHLTAIKTIIDLMGKYSQKSSVLSQMSVETTPMLEDLLGDSRTILERMASHQSLESVVQALRAVMRDFYALLTGATDDDEADDTSHVISYVSDLKHYLDHALSDPQFAASLSSKRELEGLYTRAAAFFNSSSSRLARDMIEVHTQLLLSINALITDRSTGALLSSLDELSHTIQQSRKGGWTYKLVSELLAWTLPRALRVVRTLPLPRVEYRDPSTEVALDNLCLTPVVFPTNGGWGGVQDYAYQSPTSGLVPDNVRVQTWNDTIVDTQNGAVSHRTWLRLQAKGVRIAAENVGYYFKYSAAAFPFSYEDEGVMGIELGGEGVELDVQLEMSGSWNDEETEGGKQAGAPGTREPNGERRHEDGLDQNQLDERAEKTPPVFIVHSVHIHLPPIRLSLSRTSHPILNALLIRPLGKRIARTVVTHILESQIRALLEQTEHLLADVRRRHTQRRAEYARAGREDEAATGGIQLSDIVDAVCAALPEQDARVEVRTQGTLKGIVRQTVVHERVDEGVRVREFESAAGRDGGVTPPPHVVVEPGAEVTFEENAVAVGVQPQLFPDRDPGALVRPSTPPGEHVPRPQEVVDEARNRVRGARDDVEAIPGLVREAAEQVDDGPGWRSSAFDL</sequence>
<dbReference type="OMA" id="INKKTGW"/>
<dbReference type="RefSeq" id="XP_007764977.1">
    <property type="nucleotide sequence ID" value="XM_007766787.1"/>
</dbReference>
<dbReference type="InterPro" id="IPR045967">
    <property type="entry name" value="HAM1-like_N"/>
</dbReference>
<reference evidence="4" key="1">
    <citation type="journal article" date="2012" name="Science">
        <title>The Paleozoic origin of enzymatic lignin decomposition reconstructed from 31 fungal genomes.</title>
        <authorList>
            <person name="Floudas D."/>
            <person name="Binder M."/>
            <person name="Riley R."/>
            <person name="Barry K."/>
            <person name="Blanchette R.A."/>
            <person name="Henrissat B."/>
            <person name="Martinez A.T."/>
            <person name="Otillar R."/>
            <person name="Spatafora J.W."/>
            <person name="Yadav J.S."/>
            <person name="Aerts A."/>
            <person name="Benoit I."/>
            <person name="Boyd A."/>
            <person name="Carlson A."/>
            <person name="Copeland A."/>
            <person name="Coutinho P.M."/>
            <person name="de Vries R.P."/>
            <person name="Ferreira P."/>
            <person name="Findley K."/>
            <person name="Foster B."/>
            <person name="Gaskell J."/>
            <person name="Glotzer D."/>
            <person name="Gorecki P."/>
            <person name="Heitman J."/>
            <person name="Hesse C."/>
            <person name="Hori C."/>
            <person name="Igarashi K."/>
            <person name="Jurgens J.A."/>
            <person name="Kallen N."/>
            <person name="Kersten P."/>
            <person name="Kohler A."/>
            <person name="Kuees U."/>
            <person name="Kumar T.K.A."/>
            <person name="Kuo A."/>
            <person name="LaButti K."/>
            <person name="Larrondo L.F."/>
            <person name="Lindquist E."/>
            <person name="Ling A."/>
            <person name="Lombard V."/>
            <person name="Lucas S."/>
            <person name="Lundell T."/>
            <person name="Martin R."/>
            <person name="McLaughlin D.J."/>
            <person name="Morgenstern I."/>
            <person name="Morin E."/>
            <person name="Murat C."/>
            <person name="Nagy L.G."/>
            <person name="Nolan M."/>
            <person name="Ohm R.A."/>
            <person name="Patyshakuliyeva A."/>
            <person name="Rokas A."/>
            <person name="Ruiz-Duenas F.J."/>
            <person name="Sabat G."/>
            <person name="Salamov A."/>
            <person name="Samejima M."/>
            <person name="Schmutz J."/>
            <person name="Slot J.C."/>
            <person name="St John F."/>
            <person name="Stenlid J."/>
            <person name="Sun H."/>
            <person name="Sun S."/>
            <person name="Syed K."/>
            <person name="Tsang A."/>
            <person name="Wiebenga A."/>
            <person name="Young D."/>
            <person name="Pisabarro A."/>
            <person name="Eastwood D.C."/>
            <person name="Martin F."/>
            <person name="Cullen D."/>
            <person name="Grigoriev I.V."/>
            <person name="Hibbett D.S."/>
        </authorList>
    </citation>
    <scope>NUCLEOTIDE SEQUENCE [LARGE SCALE GENOMIC DNA]</scope>
    <source>
        <strain evidence="4">RWD-64-598 SS2</strain>
    </source>
</reference>
<evidence type="ECO:0000256" key="1">
    <source>
        <dbReference type="SAM" id="MobiDB-lite"/>
    </source>
</evidence>
<dbReference type="Proteomes" id="UP000053558">
    <property type="component" value="Unassembled WGS sequence"/>
</dbReference>
<feature type="region of interest" description="Disordered" evidence="1">
    <location>
        <begin position="610"/>
        <end position="638"/>
    </location>
</feature>
<dbReference type="OrthoDB" id="5407957at2759"/>
<dbReference type="PANTHER" id="PTHR31138">
    <property type="entry name" value="CHROMOSOME 19, WHOLE GENOME SHOTGUN SEQUENCE"/>
    <property type="match status" value="1"/>
</dbReference>
<gene>
    <name evidence="3" type="ORF">CONPUDRAFT_162697</name>
</gene>
<dbReference type="Pfam" id="PF19343">
    <property type="entry name" value="HAM1_N"/>
    <property type="match status" value="2"/>
</dbReference>
<accession>A0A5M3N3B4</accession>
<keyword evidence="4" id="KW-1185">Reference proteome</keyword>
<proteinExistence type="predicted"/>
<name>A0A5M3N3B4_CONPW</name>
<evidence type="ECO:0000313" key="3">
    <source>
        <dbReference type="EMBL" id="EIW85514.1"/>
    </source>
</evidence>
<dbReference type="KEGG" id="cput:CONPUDRAFT_162697"/>
<feature type="domain" description="HAM1-like N-terminal" evidence="2">
    <location>
        <begin position="50"/>
        <end position="204"/>
    </location>
</feature>
<evidence type="ECO:0000259" key="2">
    <source>
        <dbReference type="Pfam" id="PF19343"/>
    </source>
</evidence>
<feature type="compositionally biased region" description="Basic and acidic residues" evidence="1">
    <location>
        <begin position="629"/>
        <end position="638"/>
    </location>
</feature>
<feature type="domain" description="HAM1-like N-terminal" evidence="2">
    <location>
        <begin position="236"/>
        <end position="501"/>
    </location>
</feature>
<dbReference type="EMBL" id="JH711574">
    <property type="protein sequence ID" value="EIW85514.1"/>
    <property type="molecule type" value="Genomic_DNA"/>
</dbReference>